<gene>
    <name evidence="1" type="ORF">MKP09_08870</name>
</gene>
<keyword evidence="2" id="KW-1185">Reference proteome</keyword>
<dbReference type="Pfam" id="PF14307">
    <property type="entry name" value="Glyco_tran_WbsX"/>
    <property type="match status" value="1"/>
</dbReference>
<dbReference type="PANTHER" id="PTHR41244:SF1">
    <property type="entry name" value="GLYCOSYLTRANSFERASE"/>
    <property type="match status" value="1"/>
</dbReference>
<sequence>MHFNIVKPVSPESIAALNFDSFTSYVWIHHVAMSGFPESSYTQASKDYFKYADRAAKVFPIPYYPNVSVGWDSSPRCDPDSTFKVRGYPCTPILSENTPEAFKKSLQQAKAFLDNHPDSKNILTINSWNEWTEGSYLEPDVMYKFSYLKAIKQVYQSKKN</sequence>
<dbReference type="InterPro" id="IPR032719">
    <property type="entry name" value="WbsX"/>
</dbReference>
<comment type="caution">
    <text evidence="1">The sequence shown here is derived from an EMBL/GenBank/DDBJ whole genome shotgun (WGS) entry which is preliminary data.</text>
</comment>
<dbReference type="RefSeq" id="WP_240827360.1">
    <property type="nucleotide sequence ID" value="NZ_JAKWBL010000001.1"/>
</dbReference>
<organism evidence="1 2">
    <name type="scientific">Niabella ginsengisoli</name>
    <dbReference type="NCBI Taxonomy" id="522298"/>
    <lineage>
        <taxon>Bacteria</taxon>
        <taxon>Pseudomonadati</taxon>
        <taxon>Bacteroidota</taxon>
        <taxon>Chitinophagia</taxon>
        <taxon>Chitinophagales</taxon>
        <taxon>Chitinophagaceae</taxon>
        <taxon>Niabella</taxon>
    </lineage>
</organism>
<proteinExistence type="predicted"/>
<dbReference type="Proteomes" id="UP001202248">
    <property type="component" value="Unassembled WGS sequence"/>
</dbReference>
<evidence type="ECO:0000313" key="2">
    <source>
        <dbReference type="Proteomes" id="UP001202248"/>
    </source>
</evidence>
<accession>A0ABS9SI72</accession>
<reference evidence="1 2" key="1">
    <citation type="submission" date="2022-02" db="EMBL/GenBank/DDBJ databases">
        <authorList>
            <person name="Min J."/>
        </authorList>
    </citation>
    <scope>NUCLEOTIDE SEQUENCE [LARGE SCALE GENOMIC DNA]</scope>
    <source>
        <strain evidence="1 2">GR10-1</strain>
    </source>
</reference>
<protein>
    <submittedName>
        <fullName evidence="1">Glycoside hydrolase family 99-like domain-containing protein</fullName>
    </submittedName>
</protein>
<dbReference type="PANTHER" id="PTHR41244">
    <property type="entry name" value="RHAMNAN SYNTHESIS F"/>
    <property type="match status" value="1"/>
</dbReference>
<dbReference type="EMBL" id="JAKWBL010000001">
    <property type="protein sequence ID" value="MCH5598011.1"/>
    <property type="molecule type" value="Genomic_DNA"/>
</dbReference>
<evidence type="ECO:0000313" key="1">
    <source>
        <dbReference type="EMBL" id="MCH5598011.1"/>
    </source>
</evidence>
<name>A0ABS9SI72_9BACT</name>
<dbReference type="Gene3D" id="3.20.20.80">
    <property type="entry name" value="Glycosidases"/>
    <property type="match status" value="1"/>
</dbReference>